<organism evidence="7 8">
    <name type="scientific">Thiomicrorhabdus marina</name>
    <dbReference type="NCBI Taxonomy" id="2818442"/>
    <lineage>
        <taxon>Bacteria</taxon>
        <taxon>Pseudomonadati</taxon>
        <taxon>Pseudomonadota</taxon>
        <taxon>Gammaproteobacteria</taxon>
        <taxon>Thiotrichales</taxon>
        <taxon>Piscirickettsiaceae</taxon>
        <taxon>Thiomicrorhabdus</taxon>
    </lineage>
</organism>
<dbReference type="PANTHER" id="PTHR30222:SF12">
    <property type="entry name" value="NORSPERMIDINE SENSOR"/>
    <property type="match status" value="1"/>
</dbReference>
<evidence type="ECO:0000313" key="8">
    <source>
        <dbReference type="Proteomes" id="UP000664835"/>
    </source>
</evidence>
<dbReference type="PANTHER" id="PTHR30222">
    <property type="entry name" value="SPERMIDINE/PUTRESCINE-BINDING PERIPLASMIC PROTEIN"/>
    <property type="match status" value="1"/>
</dbReference>
<dbReference type="PIRSF" id="PIRSF019574">
    <property type="entry name" value="Periplasmic_polyamine_BP"/>
    <property type="match status" value="1"/>
</dbReference>
<dbReference type="PRINTS" id="PR00909">
    <property type="entry name" value="SPERMDNBNDNG"/>
</dbReference>
<dbReference type="CDD" id="cd13659">
    <property type="entry name" value="PBP2_PotF"/>
    <property type="match status" value="1"/>
</dbReference>
<dbReference type="RefSeq" id="WP_208146286.1">
    <property type="nucleotide sequence ID" value="NZ_JAGETV010000001.1"/>
</dbReference>
<dbReference type="EMBL" id="JAGETV010000001">
    <property type="protein sequence ID" value="MBO1926059.1"/>
    <property type="molecule type" value="Genomic_DNA"/>
</dbReference>
<keyword evidence="3 6" id="KW-0732">Signal</keyword>
<keyword evidence="4 5" id="KW-0574">Periplasm</keyword>
<gene>
    <name evidence="7" type="ORF">J3998_00595</name>
</gene>
<comment type="similarity">
    <text evidence="5">Belongs to the bacterial solute-binding protein PotD/PotF family.</text>
</comment>
<evidence type="ECO:0000256" key="5">
    <source>
        <dbReference type="PIRNR" id="PIRNR019574"/>
    </source>
</evidence>
<dbReference type="SUPFAM" id="SSF53850">
    <property type="entry name" value="Periplasmic binding protein-like II"/>
    <property type="match status" value="1"/>
</dbReference>
<dbReference type="Pfam" id="PF13416">
    <property type="entry name" value="SBP_bac_8"/>
    <property type="match status" value="1"/>
</dbReference>
<comment type="function">
    <text evidence="5">Required for the activity of the bacterial periplasmic transport system of putrescine.</text>
</comment>
<comment type="subcellular location">
    <subcellularLocation>
        <location evidence="1 5">Periplasm</location>
    </subcellularLocation>
</comment>
<dbReference type="InterPro" id="IPR001188">
    <property type="entry name" value="Sperm_putr-bd"/>
</dbReference>
<dbReference type="InterPro" id="IPR006059">
    <property type="entry name" value="SBP"/>
</dbReference>
<keyword evidence="2 5" id="KW-0813">Transport</keyword>
<evidence type="ECO:0000256" key="1">
    <source>
        <dbReference type="ARBA" id="ARBA00004418"/>
    </source>
</evidence>
<evidence type="ECO:0000256" key="2">
    <source>
        <dbReference type="ARBA" id="ARBA00022448"/>
    </source>
</evidence>
<dbReference type="Proteomes" id="UP000664835">
    <property type="component" value="Unassembled WGS sequence"/>
</dbReference>
<comment type="caution">
    <text evidence="7">The sequence shown here is derived from an EMBL/GenBank/DDBJ whole genome shotgun (WGS) entry which is preliminary data.</text>
</comment>
<proteinExistence type="inferred from homology"/>
<feature type="chain" id="PRO_5046346388" description="Putrescine-binding periplasmic protein" evidence="6">
    <location>
        <begin position="32"/>
        <end position="373"/>
    </location>
</feature>
<name>A0ABS3Q170_9GAMM</name>
<keyword evidence="8" id="KW-1185">Reference proteome</keyword>
<evidence type="ECO:0000256" key="3">
    <source>
        <dbReference type="ARBA" id="ARBA00022729"/>
    </source>
</evidence>
<accession>A0ABS3Q170</accession>
<evidence type="ECO:0000256" key="4">
    <source>
        <dbReference type="ARBA" id="ARBA00022764"/>
    </source>
</evidence>
<evidence type="ECO:0000313" key="7">
    <source>
        <dbReference type="EMBL" id="MBO1926059.1"/>
    </source>
</evidence>
<sequence length="373" mass="41210">MPKKTSSSFLVNAFKTSAMALSIGFSANAVAQESVHIYNWSDYITDEAIADFEKQSGIKVVYDVYDSNEVLEAKLLAGKSGYDLVFPTARPFVDRHIQAGIYQKLDKTQLPNYQHLDADIMKSLADIDSGNAYAVPYMWGTSGIGINIKKVKEILGDEMPLDTWALLFDPKITAKLKQCGISLMDDVTEVFAAAHAYKGQDSNDYSKNAINDASETVRAVRDNIRYFHSSQYINDLANGDLCVAHGYSGDILQARDRADEAKNGVEIAYLAPKEGAVVWTDVMVIPADAPNAKAAHTFINYILEPKVIAPITNYVAYANANKDATDLVDEEVRNDQGIYPPAETRANFLVIKTPTDKQARNMNRAWTRVKTGQ</sequence>
<feature type="signal peptide" evidence="6">
    <location>
        <begin position="1"/>
        <end position="31"/>
    </location>
</feature>
<evidence type="ECO:0000256" key="6">
    <source>
        <dbReference type="SAM" id="SignalP"/>
    </source>
</evidence>
<protein>
    <recommendedName>
        <fullName evidence="5">Putrescine-binding periplasmic protein</fullName>
    </recommendedName>
</protein>
<reference evidence="7 8" key="1">
    <citation type="submission" date="2021-03" db="EMBL/GenBank/DDBJ databases">
        <title>Thiomicrorhabdus sp.nov.,novel sulfur-oxidizing bacteria isolated from coastal sediment.</title>
        <authorList>
            <person name="Liu X."/>
        </authorList>
    </citation>
    <scope>NUCLEOTIDE SEQUENCE [LARGE SCALE GENOMIC DNA]</scope>
    <source>
        <strain evidence="7 8">6S2-11</strain>
    </source>
</reference>
<dbReference type="Gene3D" id="3.40.190.10">
    <property type="entry name" value="Periplasmic binding protein-like II"/>
    <property type="match status" value="2"/>
</dbReference>